<dbReference type="Proteomes" id="UP000501451">
    <property type="component" value="Chromosome"/>
</dbReference>
<reference evidence="3 4" key="1">
    <citation type="journal article" date="2017" name="Int. J. Syst. Evol. Microbiol.">
        <title>Jeotgalibaca porci sp. nov. and Jeotgalibaca arthritidis sp. nov., isolated from pigs, and emended description of the genus Jeotgalibaca.</title>
        <authorList>
            <person name="Zamora L."/>
            <person name="Perez-Sancho M."/>
            <person name="Dominguez L."/>
            <person name="Fernandez-Garayzabal J.F."/>
            <person name="Vela A.I."/>
        </authorList>
    </citation>
    <scope>NUCLEOTIDE SEQUENCE [LARGE SCALE GENOMIC DNA]</scope>
    <source>
        <strain evidence="3 4">CECT 9157</strain>
    </source>
</reference>
<feature type="transmembrane region" description="Helical" evidence="1">
    <location>
        <begin position="6"/>
        <end position="26"/>
    </location>
</feature>
<evidence type="ECO:0000313" key="4">
    <source>
        <dbReference type="Proteomes" id="UP000501451"/>
    </source>
</evidence>
<dbReference type="KEGG" id="jar:G7057_04135"/>
<dbReference type="Pfam" id="PF09648">
    <property type="entry name" value="YycI"/>
    <property type="match status" value="1"/>
</dbReference>
<gene>
    <name evidence="3" type="ORF">G7057_04135</name>
</gene>
<dbReference type="AlphaFoldDB" id="A0A6G7K916"/>
<evidence type="ECO:0000313" key="3">
    <source>
        <dbReference type="EMBL" id="QII81740.1"/>
    </source>
</evidence>
<dbReference type="InterPro" id="IPR018604">
    <property type="entry name" value="YycI-like"/>
</dbReference>
<dbReference type="Gene3D" id="2.40.128.690">
    <property type="entry name" value="YycH protein, domain 3-like"/>
    <property type="match status" value="1"/>
</dbReference>
<keyword evidence="1" id="KW-1133">Transmembrane helix</keyword>
<protein>
    <recommendedName>
        <fullName evidence="2">Regulatory protein YycH-like domain-containing protein</fullName>
    </recommendedName>
</protein>
<sequence>MDYKRIQTTLIIVFSILNIYLITVLLEKNDELNFGDPSTSVNLEEGMRNDSIQADELSNVQQQIPVIKTEKDNYLEENMKNLSNQTTQMEDGKLISVLTEAIELDMAGAGTILDKLAPLLKFMSDGNVLKAEEYTYFSYQPINQRIIFVQKHNNIPITDGTASLIFYINSDGEVSSYDQTHVGASEAQGKDRTVISEKAAIESLYLNNQIPNNSKVTNITLSYFQTLNLNDMNIYSPMWYVEIVRENIPIQIKRVDALTGSVITAPVMVEPEADPASQSSNGAEVSEADVADGFQNLKAIEAFMNETMIDVEAANERVYIERDE</sequence>
<keyword evidence="1" id="KW-0472">Membrane</keyword>
<proteinExistence type="predicted"/>
<organism evidence="3 4">
    <name type="scientific">Jeotgalibaca arthritidis</name>
    <dbReference type="NCBI Taxonomy" id="1868794"/>
    <lineage>
        <taxon>Bacteria</taxon>
        <taxon>Bacillati</taxon>
        <taxon>Bacillota</taxon>
        <taxon>Bacilli</taxon>
        <taxon>Lactobacillales</taxon>
        <taxon>Carnobacteriaceae</taxon>
        <taxon>Jeotgalibaca</taxon>
    </lineage>
</organism>
<dbReference type="GO" id="GO:0016020">
    <property type="term" value="C:membrane"/>
    <property type="evidence" value="ECO:0007669"/>
    <property type="project" value="InterPro"/>
</dbReference>
<name>A0A6G7K916_9LACT</name>
<feature type="domain" description="Regulatory protein YycH-like" evidence="2">
    <location>
        <begin position="39"/>
        <end position="257"/>
    </location>
</feature>
<evidence type="ECO:0000259" key="2">
    <source>
        <dbReference type="Pfam" id="PF09648"/>
    </source>
</evidence>
<evidence type="ECO:0000256" key="1">
    <source>
        <dbReference type="SAM" id="Phobius"/>
    </source>
</evidence>
<accession>A0A6G7K916</accession>
<keyword evidence="1" id="KW-0812">Transmembrane</keyword>
<dbReference type="EMBL" id="CP049740">
    <property type="protein sequence ID" value="QII81740.1"/>
    <property type="molecule type" value="Genomic_DNA"/>
</dbReference>
<dbReference type="RefSeq" id="WP_166161562.1">
    <property type="nucleotide sequence ID" value="NZ_CP049740.1"/>
</dbReference>
<keyword evidence="4" id="KW-1185">Reference proteome</keyword>